<dbReference type="GO" id="GO:0005886">
    <property type="term" value="C:plasma membrane"/>
    <property type="evidence" value="ECO:0007669"/>
    <property type="project" value="UniProtKB-SubCell"/>
</dbReference>
<dbReference type="RefSeq" id="WP_149114695.1">
    <property type="nucleotide sequence ID" value="NZ_CP042425.1"/>
</dbReference>
<dbReference type="AlphaFoldDB" id="A0A5C1AUD4"/>
<evidence type="ECO:0000256" key="1">
    <source>
        <dbReference type="ARBA" id="ARBA00004651"/>
    </source>
</evidence>
<evidence type="ECO:0000256" key="8">
    <source>
        <dbReference type="SAM" id="Phobius"/>
    </source>
</evidence>
<evidence type="ECO:0008006" key="11">
    <source>
        <dbReference type="Google" id="ProtNLM"/>
    </source>
</evidence>
<organism evidence="9 10">
    <name type="scientific">Limnoglobus roseus</name>
    <dbReference type="NCBI Taxonomy" id="2598579"/>
    <lineage>
        <taxon>Bacteria</taxon>
        <taxon>Pseudomonadati</taxon>
        <taxon>Planctomycetota</taxon>
        <taxon>Planctomycetia</taxon>
        <taxon>Gemmatales</taxon>
        <taxon>Gemmataceae</taxon>
        <taxon>Limnoglobus</taxon>
    </lineage>
</organism>
<name>A0A5C1AUD4_9BACT</name>
<dbReference type="Pfam" id="PF09594">
    <property type="entry name" value="GT87"/>
    <property type="match status" value="1"/>
</dbReference>
<dbReference type="OrthoDB" id="266715at2"/>
<feature type="transmembrane region" description="Helical" evidence="8">
    <location>
        <begin position="258"/>
        <end position="277"/>
    </location>
</feature>
<feature type="transmembrane region" description="Helical" evidence="8">
    <location>
        <begin position="202"/>
        <end position="219"/>
    </location>
</feature>
<evidence type="ECO:0000256" key="4">
    <source>
        <dbReference type="ARBA" id="ARBA00022692"/>
    </source>
</evidence>
<evidence type="ECO:0000313" key="10">
    <source>
        <dbReference type="Proteomes" id="UP000324974"/>
    </source>
</evidence>
<dbReference type="GO" id="GO:0016758">
    <property type="term" value="F:hexosyltransferase activity"/>
    <property type="evidence" value="ECO:0007669"/>
    <property type="project" value="InterPro"/>
</dbReference>
<evidence type="ECO:0000256" key="6">
    <source>
        <dbReference type="ARBA" id="ARBA00023136"/>
    </source>
</evidence>
<reference evidence="10" key="1">
    <citation type="submission" date="2019-08" db="EMBL/GenBank/DDBJ databases">
        <title>Limnoglobus roseus gen. nov., sp. nov., a novel freshwater planctomycete with a giant genome from the family Gemmataceae.</title>
        <authorList>
            <person name="Kulichevskaya I.S."/>
            <person name="Naumoff D.G."/>
            <person name="Miroshnikov K."/>
            <person name="Ivanova A."/>
            <person name="Philippov D.A."/>
            <person name="Hakobyan A."/>
            <person name="Rijpstra I.C."/>
            <person name="Sinninghe Damste J.S."/>
            <person name="Liesack W."/>
            <person name="Dedysh S.N."/>
        </authorList>
    </citation>
    <scope>NUCLEOTIDE SEQUENCE [LARGE SCALE GENOMIC DNA]</scope>
    <source>
        <strain evidence="10">PX52</strain>
    </source>
</reference>
<evidence type="ECO:0000313" key="9">
    <source>
        <dbReference type="EMBL" id="QEL20388.1"/>
    </source>
</evidence>
<evidence type="ECO:0000256" key="5">
    <source>
        <dbReference type="ARBA" id="ARBA00022989"/>
    </source>
</evidence>
<keyword evidence="6 8" id="KW-0472">Membrane</keyword>
<feature type="transmembrane region" description="Helical" evidence="8">
    <location>
        <begin position="166"/>
        <end position="190"/>
    </location>
</feature>
<comment type="similarity">
    <text evidence="7">Belongs to the glycosyltransferase 87 family.</text>
</comment>
<dbReference type="Proteomes" id="UP000324974">
    <property type="component" value="Chromosome"/>
</dbReference>
<keyword evidence="4 8" id="KW-0812">Transmembrane</keyword>
<evidence type="ECO:0000256" key="7">
    <source>
        <dbReference type="ARBA" id="ARBA00024033"/>
    </source>
</evidence>
<feature type="transmembrane region" description="Helical" evidence="8">
    <location>
        <begin position="126"/>
        <end position="146"/>
    </location>
</feature>
<gene>
    <name evidence="9" type="ORF">PX52LOC_07481</name>
</gene>
<sequence>MSSRSLVSVVLLVVLSLLALRSIAKLLDNPTAFPPHDFVEYWCAGALNLAGRDPYDPAAMYALEQEIGWDIGQAVMMWNPPWTLTVAMPLAELPWRTAQIVWFAVRIAAFCLSAHLLATTYRRPRAAWAITFTWLPCYIALQYGQIPPLMLLGVALFVYLEQRGHRFAAGFACVLLAVKPHLAILFWLAVGLHAIRNREWRIVAGGLVGGLVFSVWPLVQNPQVFTQYFASARTNPPTQWMSPTLGTLLRAIFGVEQFWLQFLPMLPGLVWLAWHWAKTRRTWNWTEQTPGLILVSFVTAPYGAWPYDLTLLVLPFVAVAAARGPTVPLVVFYALLNAGMLVCVGLGLPAHWAVWVAPVALGGGLYLTTRRNETA</sequence>
<dbReference type="EMBL" id="CP042425">
    <property type="protein sequence ID" value="QEL20388.1"/>
    <property type="molecule type" value="Genomic_DNA"/>
</dbReference>
<comment type="subcellular location">
    <subcellularLocation>
        <location evidence="1">Cell membrane</location>
        <topology evidence="1">Multi-pass membrane protein</topology>
    </subcellularLocation>
</comment>
<dbReference type="KEGG" id="lrs:PX52LOC_07481"/>
<evidence type="ECO:0000256" key="2">
    <source>
        <dbReference type="ARBA" id="ARBA00022475"/>
    </source>
</evidence>
<keyword evidence="10" id="KW-1185">Reference proteome</keyword>
<feature type="transmembrane region" description="Helical" evidence="8">
    <location>
        <begin position="100"/>
        <end position="119"/>
    </location>
</feature>
<protein>
    <recommendedName>
        <fullName evidence="11">DUF2029 domain-containing protein</fullName>
    </recommendedName>
</protein>
<proteinExistence type="inferred from homology"/>
<keyword evidence="3" id="KW-0808">Transferase</keyword>
<keyword evidence="2" id="KW-1003">Cell membrane</keyword>
<feature type="transmembrane region" description="Helical" evidence="8">
    <location>
        <begin position="348"/>
        <end position="367"/>
    </location>
</feature>
<accession>A0A5C1AUD4</accession>
<evidence type="ECO:0000256" key="3">
    <source>
        <dbReference type="ARBA" id="ARBA00022679"/>
    </source>
</evidence>
<keyword evidence="5 8" id="KW-1133">Transmembrane helix</keyword>
<dbReference type="InterPro" id="IPR018584">
    <property type="entry name" value="GT87"/>
</dbReference>